<accession>A0AAW1RT46</accession>
<feature type="region of interest" description="Disordered" evidence="10">
    <location>
        <begin position="393"/>
        <end position="417"/>
    </location>
</feature>
<dbReference type="Proteomes" id="UP001438707">
    <property type="component" value="Unassembled WGS sequence"/>
</dbReference>
<comment type="similarity">
    <text evidence="9">Belongs to the class I-like SAM-binding methyltransferase superfamily. Trm1 family.</text>
</comment>
<dbReference type="GO" id="GO:0005634">
    <property type="term" value="C:nucleus"/>
    <property type="evidence" value="ECO:0007669"/>
    <property type="project" value="TreeGrafter"/>
</dbReference>
<keyword evidence="3 9" id="KW-0808">Transferase</keyword>
<dbReference type="EMBL" id="JALJOS010000007">
    <property type="protein sequence ID" value="KAK9836526.1"/>
    <property type="molecule type" value="Genomic_DNA"/>
</dbReference>
<keyword evidence="2 9" id="KW-0489">Methyltransferase</keyword>
<comment type="catalytic activity">
    <reaction evidence="8">
        <text>guanosine(26) in tRNA + 2 S-adenosyl-L-methionine = N(2)-dimethylguanosine(26) in tRNA + 2 S-adenosyl-L-homocysteine + 2 H(+)</text>
        <dbReference type="Rhea" id="RHEA:43140"/>
        <dbReference type="Rhea" id="RHEA-COMP:10359"/>
        <dbReference type="Rhea" id="RHEA-COMP:10360"/>
        <dbReference type="ChEBI" id="CHEBI:15378"/>
        <dbReference type="ChEBI" id="CHEBI:57856"/>
        <dbReference type="ChEBI" id="CHEBI:59789"/>
        <dbReference type="ChEBI" id="CHEBI:74269"/>
        <dbReference type="ChEBI" id="CHEBI:74513"/>
        <dbReference type="EC" id="2.1.1.216"/>
    </reaction>
</comment>
<dbReference type="AlphaFoldDB" id="A0AAW1RT46"/>
<feature type="region of interest" description="Disordered" evidence="10">
    <location>
        <begin position="806"/>
        <end position="847"/>
    </location>
</feature>
<dbReference type="GO" id="GO:0002940">
    <property type="term" value="P:tRNA N2-guanine methylation"/>
    <property type="evidence" value="ECO:0007669"/>
    <property type="project" value="TreeGrafter"/>
</dbReference>
<evidence type="ECO:0000313" key="11">
    <source>
        <dbReference type="EMBL" id="KAK9836526.1"/>
    </source>
</evidence>
<evidence type="ECO:0000256" key="3">
    <source>
        <dbReference type="ARBA" id="ARBA00022679"/>
    </source>
</evidence>
<dbReference type="FunFam" id="3.40.50.150:FF:000051">
    <property type="entry name" value="tRNA (guanine(26)-N(2))-dimethyltransferase"/>
    <property type="match status" value="1"/>
</dbReference>
<evidence type="ECO:0000256" key="5">
    <source>
        <dbReference type="ARBA" id="ARBA00022694"/>
    </source>
</evidence>
<reference evidence="11 12" key="1">
    <citation type="journal article" date="2024" name="Nat. Commun.">
        <title>Phylogenomics reveals the evolutionary origins of lichenization in chlorophyte algae.</title>
        <authorList>
            <person name="Puginier C."/>
            <person name="Libourel C."/>
            <person name="Otte J."/>
            <person name="Skaloud P."/>
            <person name="Haon M."/>
            <person name="Grisel S."/>
            <person name="Petersen M."/>
            <person name="Berrin J.G."/>
            <person name="Delaux P.M."/>
            <person name="Dal Grande F."/>
            <person name="Keller J."/>
        </authorList>
    </citation>
    <scope>NUCLEOTIDE SEQUENCE [LARGE SCALE GENOMIC DNA]</scope>
    <source>
        <strain evidence="11 12">SAG 2145</strain>
    </source>
</reference>
<gene>
    <name evidence="11" type="ORF">WJX74_002261</name>
</gene>
<evidence type="ECO:0000256" key="10">
    <source>
        <dbReference type="SAM" id="MobiDB-lite"/>
    </source>
</evidence>
<comment type="caution">
    <text evidence="11">The sequence shown here is derived from an EMBL/GenBank/DDBJ whole genome shotgun (WGS) entry which is preliminary data.</text>
</comment>
<dbReference type="GO" id="GO:0000049">
    <property type="term" value="F:tRNA binding"/>
    <property type="evidence" value="ECO:0007669"/>
    <property type="project" value="UniProtKB-UniRule"/>
</dbReference>
<dbReference type="InterPro" id="IPR002905">
    <property type="entry name" value="Trm1"/>
</dbReference>
<dbReference type="InterPro" id="IPR029063">
    <property type="entry name" value="SAM-dependent_MTases_sf"/>
</dbReference>
<protein>
    <recommendedName>
        <fullName evidence="7">tRNA (guanine(26)-N(2))-dimethyltransferase</fullName>
        <ecNumber evidence="7">2.1.1.216</ecNumber>
    </recommendedName>
</protein>
<dbReference type="GO" id="GO:0160104">
    <property type="term" value="F:tRNA (guanine(26)-N2)-dimethyltransferase activity"/>
    <property type="evidence" value="ECO:0007669"/>
    <property type="project" value="UniProtKB-EC"/>
</dbReference>
<dbReference type="PANTHER" id="PTHR10631">
    <property type="entry name" value="N 2 ,N 2 -DIMETHYLGUANOSINE TRNA METHYLTRANSFERASE"/>
    <property type="match status" value="1"/>
</dbReference>
<evidence type="ECO:0000256" key="6">
    <source>
        <dbReference type="ARBA" id="ARBA00022884"/>
    </source>
</evidence>
<keyword evidence="12" id="KW-1185">Reference proteome</keyword>
<keyword evidence="6 9" id="KW-0694">RNA-binding</keyword>
<evidence type="ECO:0000313" key="12">
    <source>
        <dbReference type="Proteomes" id="UP001438707"/>
    </source>
</evidence>
<dbReference type="EC" id="2.1.1.216" evidence="7"/>
<keyword evidence="4 9" id="KW-0949">S-adenosyl-L-methionine</keyword>
<dbReference type="SUPFAM" id="SSF53335">
    <property type="entry name" value="S-adenosyl-L-methionine-dependent methyltransferases"/>
    <property type="match status" value="1"/>
</dbReference>
<dbReference type="NCBIfam" id="TIGR00308">
    <property type="entry name" value="TRM1"/>
    <property type="match status" value="1"/>
</dbReference>
<dbReference type="InterPro" id="IPR042296">
    <property type="entry name" value="tRNA_met_Trm1_C"/>
</dbReference>
<proteinExistence type="inferred from homology"/>
<evidence type="ECO:0000256" key="7">
    <source>
        <dbReference type="ARBA" id="ARBA00039099"/>
    </source>
</evidence>
<name>A0AAW1RT46_9CHLO</name>
<evidence type="ECO:0000256" key="4">
    <source>
        <dbReference type="ARBA" id="ARBA00022691"/>
    </source>
</evidence>
<dbReference type="Gene3D" id="3.40.50.150">
    <property type="entry name" value="Vaccinia Virus protein VP39"/>
    <property type="match status" value="1"/>
</dbReference>
<organism evidence="11 12">
    <name type="scientific">Apatococcus lobatus</name>
    <dbReference type="NCBI Taxonomy" id="904363"/>
    <lineage>
        <taxon>Eukaryota</taxon>
        <taxon>Viridiplantae</taxon>
        <taxon>Chlorophyta</taxon>
        <taxon>core chlorophytes</taxon>
        <taxon>Trebouxiophyceae</taxon>
        <taxon>Chlorellales</taxon>
        <taxon>Chlorellaceae</taxon>
        <taxon>Apatococcus</taxon>
    </lineage>
</organism>
<dbReference type="Gene3D" id="3.30.56.70">
    <property type="entry name" value="N2,N2-dimethylguanosine tRNA methyltransferase, C-terminal domain"/>
    <property type="match status" value="1"/>
</dbReference>
<evidence type="ECO:0000256" key="9">
    <source>
        <dbReference type="PROSITE-ProRule" id="PRU00958"/>
    </source>
</evidence>
<dbReference type="FunFam" id="3.30.56.70:FF:000001">
    <property type="entry name" value="tRNA (guanine(26)-N(2))-dimethyltransferase"/>
    <property type="match status" value="1"/>
</dbReference>
<evidence type="ECO:0000256" key="2">
    <source>
        <dbReference type="ARBA" id="ARBA00022603"/>
    </source>
</evidence>
<dbReference type="PANTHER" id="PTHR10631:SF3">
    <property type="entry name" value="TRNA (GUANINE(26)-N(2))-DIMETHYLTRANSFERASE"/>
    <property type="match status" value="1"/>
</dbReference>
<feature type="region of interest" description="Disordered" evidence="10">
    <location>
        <begin position="131"/>
        <end position="203"/>
    </location>
</feature>
<dbReference type="Pfam" id="PF02005">
    <property type="entry name" value="TRM"/>
    <property type="match status" value="1"/>
</dbReference>
<dbReference type="PROSITE" id="PS51626">
    <property type="entry name" value="SAM_MT_TRM1"/>
    <property type="match status" value="1"/>
</dbReference>
<sequence>MAAAVATLSEQDVRLELEGFFSDRALAQKLTESAQGRLDVARLHAESILRYMTQCRPSKIIPILSLIEQLVSLQGALFLEAFRPILLQGCNTAWGTLNGSLQHSFNARLRRWITTGIVPPALQQPLRQWLDEHPPKQAPGGGLPGGLAEHSSRMRPAAEQPQAETWPGNDLADQFGRMRLPSTEQHQPRPNAASAHGPSTAAGSSLAWIGEAPVAAVKRRLADVNRALADLRPLQEERRQLHDRLRALDPQLARPLKLVCWCGQELPKWVLGNTFCGRAFPGGPKGHKLELKRMECNWPLLALAFLRQLARTSIGRVSRSKLPNNIVHTLAALAETVSMEEETRTVPEGYQLRKEGAATILQQGNDVFFNPAQVVNRDLSVLVLQQFQQVRKQEGTLKAPGRKPKPQPEQQPKAQPDGLRVLEGLAASGLRSFRYALEVEGLARVDANDMDADAVANIRLNYPWNPSVAHKVVAMQNDARILMMQNEKVYDVVDLDPYGSPNTLLDGAVQAVAEGSLLMITATDMAVLCGNSSEACWAKYGCYPLHRPYCHEMALRILLACVEGHANRYKRHIVPVLSCSIDFYVRIFVRVYTSAAVVKDSATKLAYLWQSSGCDSYHLQPVGRKGMKGNSIKYTPAPLHEPSWVTSILHRLQANPAGYSGHAKIRGVLTNISEELLDVPLYFSLHELCKTVHCCPPRAEVFKSALLNAGYRVSGTHANPLGIKTDAPFHLIWDIVRAWVAEHPVKPQDPTSYAAKLLAKEPEHKANFSRAAGSISRAQTQKVARYPGNPEPHWGPRPKHGRFIKEAENGHLGPGPAQENVQHAHRPRLSAAREDTTQDAVPAMAAP</sequence>
<evidence type="ECO:0000256" key="1">
    <source>
        <dbReference type="ARBA" id="ARBA00022555"/>
    </source>
</evidence>
<keyword evidence="1 9" id="KW-0820">tRNA-binding</keyword>
<evidence type="ECO:0000256" key="8">
    <source>
        <dbReference type="ARBA" id="ARBA00051897"/>
    </source>
</evidence>
<keyword evidence="5 9" id="KW-0819">tRNA processing</keyword>